<keyword evidence="7" id="KW-0418">Kinase</keyword>
<evidence type="ECO:0000256" key="4">
    <source>
        <dbReference type="ARBA" id="ARBA00022597"/>
    </source>
</evidence>
<evidence type="ECO:0000256" key="6">
    <source>
        <dbReference type="ARBA" id="ARBA00022683"/>
    </source>
</evidence>
<keyword evidence="5" id="KW-0808">Transferase</keyword>
<keyword evidence="6" id="KW-0598">Phosphotransferase system</keyword>
<evidence type="ECO:0000256" key="2">
    <source>
        <dbReference type="ARBA" id="ARBA00022448"/>
    </source>
</evidence>
<evidence type="ECO:0000256" key="5">
    <source>
        <dbReference type="ARBA" id="ARBA00022679"/>
    </source>
</evidence>
<proteinExistence type="predicted"/>
<dbReference type="InterPro" id="IPR004701">
    <property type="entry name" value="PTS_EIIA_man-typ"/>
</dbReference>
<dbReference type="Proteomes" id="UP001478817">
    <property type="component" value="Unassembled WGS sequence"/>
</dbReference>
<dbReference type="Pfam" id="PF03610">
    <property type="entry name" value="EIIA-man"/>
    <property type="match status" value="1"/>
</dbReference>
<dbReference type="CDD" id="cd00006">
    <property type="entry name" value="PTS_IIA_man"/>
    <property type="match status" value="1"/>
</dbReference>
<comment type="caution">
    <text evidence="9">The sequence shown here is derived from an EMBL/GenBank/DDBJ whole genome shotgun (WGS) entry which is preliminary data.</text>
</comment>
<dbReference type="SUPFAM" id="SSF53062">
    <property type="entry name" value="PTS system fructose IIA component-like"/>
    <property type="match status" value="1"/>
</dbReference>
<evidence type="ECO:0000259" key="8">
    <source>
        <dbReference type="PROSITE" id="PS51096"/>
    </source>
</evidence>
<name>A0ABV1IEQ4_9ACTN</name>
<sequence>MVGIIVMTHGALSEGIVDAAELITGPVTQVETLSLRREDNVNDLNAAFLAALDRVDTGDGVLVLADLLGGSPCNVASMNLRERSYRVLSGVNLPMFIEALSSRDSAGSAEELQAACQEAGAQGVKNINQLLGK</sequence>
<evidence type="ECO:0000256" key="7">
    <source>
        <dbReference type="ARBA" id="ARBA00022777"/>
    </source>
</evidence>
<evidence type="ECO:0000256" key="1">
    <source>
        <dbReference type="ARBA" id="ARBA00004496"/>
    </source>
</evidence>
<accession>A0ABV1IEQ4</accession>
<evidence type="ECO:0000313" key="10">
    <source>
        <dbReference type="Proteomes" id="UP001478817"/>
    </source>
</evidence>
<dbReference type="InterPro" id="IPR033887">
    <property type="entry name" value="PTS_IIA_man"/>
</dbReference>
<dbReference type="Gene3D" id="3.40.50.510">
    <property type="entry name" value="Phosphotransferase system, mannose-type IIA component"/>
    <property type="match status" value="1"/>
</dbReference>
<dbReference type="InterPro" id="IPR051471">
    <property type="entry name" value="Bacterial_PTS_sugar_comp"/>
</dbReference>
<dbReference type="PROSITE" id="PS51096">
    <property type="entry name" value="PTS_EIIA_TYPE_4"/>
    <property type="match status" value="1"/>
</dbReference>
<feature type="domain" description="PTS EIIA type-4" evidence="8">
    <location>
        <begin position="1"/>
        <end position="124"/>
    </location>
</feature>
<dbReference type="RefSeq" id="WP_349181854.1">
    <property type="nucleotide sequence ID" value="NZ_JBBNGS010000004.1"/>
</dbReference>
<dbReference type="EMBL" id="JBBNGS010000004">
    <property type="protein sequence ID" value="MEQ2637374.1"/>
    <property type="molecule type" value="Genomic_DNA"/>
</dbReference>
<keyword evidence="10" id="KW-1185">Reference proteome</keyword>
<reference evidence="9 10" key="1">
    <citation type="submission" date="2024-04" db="EMBL/GenBank/DDBJ databases">
        <title>Human intestinal bacterial collection.</title>
        <authorList>
            <person name="Pauvert C."/>
            <person name="Hitch T.C.A."/>
            <person name="Clavel T."/>
        </authorList>
    </citation>
    <scope>NUCLEOTIDE SEQUENCE [LARGE SCALE GENOMIC DNA]</scope>
    <source>
        <strain evidence="9 10">CLA-AA-H197</strain>
    </source>
</reference>
<keyword evidence="3" id="KW-0963">Cytoplasm</keyword>
<evidence type="ECO:0000313" key="9">
    <source>
        <dbReference type="EMBL" id="MEQ2637374.1"/>
    </source>
</evidence>
<evidence type="ECO:0000256" key="3">
    <source>
        <dbReference type="ARBA" id="ARBA00022490"/>
    </source>
</evidence>
<keyword evidence="2" id="KW-0813">Transport</keyword>
<dbReference type="PANTHER" id="PTHR33799">
    <property type="entry name" value="PTS PERMEASE-RELATED-RELATED"/>
    <property type="match status" value="1"/>
</dbReference>
<keyword evidence="4 9" id="KW-0762">Sugar transport</keyword>
<dbReference type="InterPro" id="IPR036662">
    <property type="entry name" value="PTS_EIIA_man-typ_sf"/>
</dbReference>
<gene>
    <name evidence="9" type="ORF">AAAT05_03325</name>
</gene>
<organism evidence="9 10">
    <name type="scientific">Paratractidigestivibacter faecalis</name>
    <dbReference type="NCBI Taxonomy" id="2292441"/>
    <lineage>
        <taxon>Bacteria</taxon>
        <taxon>Bacillati</taxon>
        <taxon>Actinomycetota</taxon>
        <taxon>Coriobacteriia</taxon>
        <taxon>Coriobacteriales</taxon>
        <taxon>Atopobiaceae</taxon>
        <taxon>Paratractidigestivibacter</taxon>
    </lineage>
</organism>
<protein>
    <submittedName>
        <fullName evidence="9">PTS sugar transporter subunit IIA</fullName>
    </submittedName>
</protein>
<dbReference type="PANTHER" id="PTHR33799:SF1">
    <property type="entry name" value="PTS SYSTEM MANNOSE-SPECIFIC EIIAB COMPONENT-RELATED"/>
    <property type="match status" value="1"/>
</dbReference>
<comment type="subcellular location">
    <subcellularLocation>
        <location evidence="1">Cytoplasm</location>
    </subcellularLocation>
</comment>